<feature type="compositionally biased region" description="Polar residues" evidence="7">
    <location>
        <begin position="168"/>
        <end position="181"/>
    </location>
</feature>
<evidence type="ECO:0000256" key="3">
    <source>
        <dbReference type="ARBA" id="ARBA00023159"/>
    </source>
</evidence>
<dbReference type="EMBL" id="MU857031">
    <property type="protein sequence ID" value="KAK4151131.1"/>
    <property type="molecule type" value="Genomic_DNA"/>
</dbReference>
<keyword evidence="10" id="KW-1185">Reference proteome</keyword>
<comment type="caution">
    <text evidence="9">The sequence shown here is derived from an EMBL/GenBank/DDBJ whole genome shotgun (WGS) entry which is preliminary data.</text>
</comment>
<feature type="signal peptide" evidence="8">
    <location>
        <begin position="1"/>
        <end position="21"/>
    </location>
</feature>
<dbReference type="FunFam" id="1.10.20.10:FF:000023">
    <property type="entry name" value="transcription initiation protein SPT3 homolog"/>
    <property type="match status" value="1"/>
</dbReference>
<reference evidence="9" key="2">
    <citation type="submission" date="2023-05" db="EMBL/GenBank/DDBJ databases">
        <authorList>
            <consortium name="Lawrence Berkeley National Laboratory"/>
            <person name="Steindorff A."/>
            <person name="Hensen N."/>
            <person name="Bonometti L."/>
            <person name="Westerberg I."/>
            <person name="Brannstrom I.O."/>
            <person name="Guillou S."/>
            <person name="Cros-Aarteil S."/>
            <person name="Calhoun S."/>
            <person name="Haridas S."/>
            <person name="Kuo A."/>
            <person name="Mondo S."/>
            <person name="Pangilinan J."/>
            <person name="Riley R."/>
            <person name="Labutti K."/>
            <person name="Andreopoulos B."/>
            <person name="Lipzen A."/>
            <person name="Chen C."/>
            <person name="Yanf M."/>
            <person name="Daum C."/>
            <person name="Ng V."/>
            <person name="Clum A."/>
            <person name="Ohm R."/>
            <person name="Martin F."/>
            <person name="Silar P."/>
            <person name="Natvig D."/>
            <person name="Lalanne C."/>
            <person name="Gautier V."/>
            <person name="Ament-Velasquez S.L."/>
            <person name="Kruys A."/>
            <person name="Hutchinson M.I."/>
            <person name="Powell A.J."/>
            <person name="Barry K."/>
            <person name="Miller A.N."/>
            <person name="Grigoriev I.V."/>
            <person name="Debuchy R."/>
            <person name="Gladieux P."/>
            <person name="Thoren M.H."/>
            <person name="Johannesson H."/>
        </authorList>
    </citation>
    <scope>NUCLEOTIDE SEQUENCE</scope>
    <source>
        <strain evidence="9">CBS 538.74</strain>
    </source>
</reference>
<dbReference type="GO" id="GO:0005634">
    <property type="term" value="C:nucleus"/>
    <property type="evidence" value="ECO:0007669"/>
    <property type="project" value="UniProtKB-SubCell"/>
</dbReference>
<dbReference type="PANTHER" id="PTHR11380:SF16">
    <property type="entry name" value="TRANSCRIPTION INITIATION PROTEIN SPT3 HOMOLOG"/>
    <property type="match status" value="1"/>
</dbReference>
<evidence type="ECO:0000256" key="4">
    <source>
        <dbReference type="ARBA" id="ARBA00023163"/>
    </source>
</evidence>
<dbReference type="SUPFAM" id="SSF47113">
    <property type="entry name" value="Histone-fold"/>
    <property type="match status" value="1"/>
</dbReference>
<organism evidence="9 10">
    <name type="scientific">Chaetomidium leptoderma</name>
    <dbReference type="NCBI Taxonomy" id="669021"/>
    <lineage>
        <taxon>Eukaryota</taxon>
        <taxon>Fungi</taxon>
        <taxon>Dikarya</taxon>
        <taxon>Ascomycota</taxon>
        <taxon>Pezizomycotina</taxon>
        <taxon>Sordariomycetes</taxon>
        <taxon>Sordariomycetidae</taxon>
        <taxon>Sordariales</taxon>
        <taxon>Chaetomiaceae</taxon>
        <taxon>Chaetomidium</taxon>
    </lineage>
</organism>
<dbReference type="CDD" id="cd22926">
    <property type="entry name" value="HFD_SPT3"/>
    <property type="match status" value="1"/>
</dbReference>
<comment type="subcellular location">
    <subcellularLocation>
        <location evidence="1">Nucleus</location>
    </subcellularLocation>
</comment>
<dbReference type="Proteomes" id="UP001302745">
    <property type="component" value="Unassembled WGS sequence"/>
</dbReference>
<name>A0AAN6ZW77_9PEZI</name>
<feature type="chain" id="PRO_5042939850" evidence="8">
    <location>
        <begin position="22"/>
        <end position="705"/>
    </location>
</feature>
<reference evidence="9" key="1">
    <citation type="journal article" date="2023" name="Mol. Phylogenet. Evol.">
        <title>Genome-scale phylogeny and comparative genomics of the fungal order Sordariales.</title>
        <authorList>
            <person name="Hensen N."/>
            <person name="Bonometti L."/>
            <person name="Westerberg I."/>
            <person name="Brannstrom I.O."/>
            <person name="Guillou S."/>
            <person name="Cros-Aarteil S."/>
            <person name="Calhoun S."/>
            <person name="Haridas S."/>
            <person name="Kuo A."/>
            <person name="Mondo S."/>
            <person name="Pangilinan J."/>
            <person name="Riley R."/>
            <person name="LaButti K."/>
            <person name="Andreopoulos B."/>
            <person name="Lipzen A."/>
            <person name="Chen C."/>
            <person name="Yan M."/>
            <person name="Daum C."/>
            <person name="Ng V."/>
            <person name="Clum A."/>
            <person name="Steindorff A."/>
            <person name="Ohm R.A."/>
            <person name="Martin F."/>
            <person name="Silar P."/>
            <person name="Natvig D.O."/>
            <person name="Lalanne C."/>
            <person name="Gautier V."/>
            <person name="Ament-Velasquez S.L."/>
            <person name="Kruys A."/>
            <person name="Hutchinson M.I."/>
            <person name="Powell A.J."/>
            <person name="Barry K."/>
            <person name="Miller A.N."/>
            <person name="Grigoriev I.V."/>
            <person name="Debuchy R."/>
            <person name="Gladieux P."/>
            <person name="Hiltunen Thoren M."/>
            <person name="Johannesson H."/>
        </authorList>
    </citation>
    <scope>NUCLEOTIDE SEQUENCE</scope>
    <source>
        <strain evidence="9">CBS 538.74</strain>
    </source>
</reference>
<keyword evidence="8" id="KW-0732">Signal</keyword>
<dbReference type="PANTHER" id="PTHR11380">
    <property type="entry name" value="TRANSCRIPTION INITIATION FACTOR TFIID/SUPT3-RELATED"/>
    <property type="match status" value="1"/>
</dbReference>
<evidence type="ECO:0000256" key="1">
    <source>
        <dbReference type="ARBA" id="ARBA00004123"/>
    </source>
</evidence>
<evidence type="ECO:0000256" key="6">
    <source>
        <dbReference type="ARBA" id="ARBA00061274"/>
    </source>
</evidence>
<dbReference type="GO" id="GO:0006357">
    <property type="term" value="P:regulation of transcription by RNA polymerase II"/>
    <property type="evidence" value="ECO:0007669"/>
    <property type="project" value="UniProtKB-ARBA"/>
</dbReference>
<keyword evidence="5" id="KW-0539">Nucleus</keyword>
<dbReference type="GO" id="GO:0000124">
    <property type="term" value="C:SAGA complex"/>
    <property type="evidence" value="ECO:0007669"/>
    <property type="project" value="UniProtKB-ARBA"/>
</dbReference>
<sequence>MKTPWLLSLLIHFGVLQTCFAKKCYYPNGEEAFDFPCDPDAEDSVCCADVQTVGQACLSNKLCVSSQNRIARGSCTDKTWRSPECAPYCMGERGRGADLVSCSNVTGTNSFFCCSGVADCCDSGVGRFEAPPADPFTWAVWEKTGYAVLTPRSASSPSASSPSSSSSQTTGISETPSTSPTGAAADGDQTSGTRVPKETAPPGGSETNQSSAESNESAGLSTAAQAGIGVGVAVGALLVAAVAFLWWKLSKTQRAVAAANQASRWQDSHPAQPQGSTYYPQDPHRKYELQGERGTHELPGHQYFLQGDARNPELSTQASYSADTPGEEKYLPEAMAINKDRPRYRDEILKMMFVAGEMREPPVETTTVVEKFVRDQTIHMLVVAGELAARRGQAKFTTNDILFQVRHDPGRLARLQNHMRWKQIRKKAKVKDDEAADDVDLDEVDDLIDEDDGCGEAEATGPADEDSDFSAHQSKNRGKMNTGAPDVSIHTLPWELLSMFPHALDIPAIASLEMDDGDSADPDLGLLPGKTTNPWLLDRLMKNDERTRGMTADEYTTWSECRAASFTYRKKKAFREWCGLGVVADYRAKDDVLEILGFLTSEWVQTLTERALVVKEQEARAKKFEDAQRKAGLKRKLEEPGPFSVRDDERKREGQDANDEQPVSKSPVQPCHVRRAFEVLQTPPKKYTAMVNGTQLRQRKRLRIF</sequence>
<evidence type="ECO:0000256" key="8">
    <source>
        <dbReference type="SAM" id="SignalP"/>
    </source>
</evidence>
<feature type="compositionally biased region" description="Polar residues" evidence="7">
    <location>
        <begin position="262"/>
        <end position="279"/>
    </location>
</feature>
<comment type="similarity">
    <text evidence="6">Belongs to the SPT3 family.</text>
</comment>
<proteinExistence type="inferred from homology"/>
<feature type="compositionally biased region" description="Low complexity" evidence="7">
    <location>
        <begin position="153"/>
        <end position="167"/>
    </location>
</feature>
<dbReference type="GO" id="GO:0046982">
    <property type="term" value="F:protein heterodimerization activity"/>
    <property type="evidence" value="ECO:0007669"/>
    <property type="project" value="InterPro"/>
</dbReference>
<dbReference type="GO" id="GO:0006366">
    <property type="term" value="P:transcription by RNA polymerase II"/>
    <property type="evidence" value="ECO:0007669"/>
    <property type="project" value="InterPro"/>
</dbReference>
<accession>A0AAN6ZW77</accession>
<feature type="compositionally biased region" description="Polar residues" evidence="7">
    <location>
        <begin position="205"/>
        <end position="218"/>
    </location>
</feature>
<evidence type="ECO:0000256" key="2">
    <source>
        <dbReference type="ARBA" id="ARBA00023015"/>
    </source>
</evidence>
<dbReference type="Pfam" id="PF02269">
    <property type="entry name" value="TFIID-18kDa"/>
    <property type="match status" value="1"/>
</dbReference>
<protein>
    <submittedName>
        <fullName evidence="9">Transcription initiation factor IID, 18kD subunit-domain-containing protein</fullName>
    </submittedName>
</protein>
<evidence type="ECO:0000256" key="5">
    <source>
        <dbReference type="ARBA" id="ARBA00023242"/>
    </source>
</evidence>
<dbReference type="InterPro" id="IPR009072">
    <property type="entry name" value="Histone-fold"/>
</dbReference>
<feature type="region of interest" description="Disordered" evidence="7">
    <location>
        <begin position="151"/>
        <end position="218"/>
    </location>
</feature>
<feature type="region of interest" description="Disordered" evidence="7">
    <location>
        <begin position="448"/>
        <end position="484"/>
    </location>
</feature>
<keyword evidence="2" id="KW-0805">Transcription regulation</keyword>
<keyword evidence="4" id="KW-0804">Transcription</keyword>
<evidence type="ECO:0000313" key="10">
    <source>
        <dbReference type="Proteomes" id="UP001302745"/>
    </source>
</evidence>
<dbReference type="GO" id="GO:0003712">
    <property type="term" value="F:transcription coregulator activity"/>
    <property type="evidence" value="ECO:0007669"/>
    <property type="project" value="TreeGrafter"/>
</dbReference>
<gene>
    <name evidence="9" type="ORF">C8A00DRAFT_17431</name>
</gene>
<dbReference type="AlphaFoldDB" id="A0AAN6ZW77"/>
<feature type="compositionally biased region" description="Basic and acidic residues" evidence="7">
    <location>
        <begin position="629"/>
        <end position="655"/>
    </location>
</feature>
<evidence type="ECO:0000313" key="9">
    <source>
        <dbReference type="EMBL" id="KAK4151131.1"/>
    </source>
</evidence>
<keyword evidence="3" id="KW-0010">Activator</keyword>
<dbReference type="InterPro" id="IPR003195">
    <property type="entry name" value="TFIID_TAF13"/>
</dbReference>
<feature type="region of interest" description="Disordered" evidence="7">
    <location>
        <begin position="262"/>
        <end position="284"/>
    </location>
</feature>
<evidence type="ECO:0000256" key="7">
    <source>
        <dbReference type="SAM" id="MobiDB-lite"/>
    </source>
</evidence>
<feature type="region of interest" description="Disordered" evidence="7">
    <location>
        <begin position="629"/>
        <end position="671"/>
    </location>
</feature>